<reference evidence="3" key="1">
    <citation type="submission" date="2015-06" db="EMBL/GenBank/DDBJ databases">
        <title>Expansion of signal transduction pathways in fungi by whole-genome duplication.</title>
        <authorList>
            <consortium name="DOE Joint Genome Institute"/>
            <person name="Corrochano L.M."/>
            <person name="Kuo A."/>
            <person name="Marcet-Houben M."/>
            <person name="Polaino S."/>
            <person name="Salamov A."/>
            <person name="Villalobos J.M."/>
            <person name="Alvarez M.I."/>
            <person name="Avalos J."/>
            <person name="Benito E.P."/>
            <person name="Benoit I."/>
            <person name="Burger G."/>
            <person name="Camino L.P."/>
            <person name="Canovas D."/>
            <person name="Cerda-Olmedo E."/>
            <person name="Cheng J.-F."/>
            <person name="Dominguez A."/>
            <person name="Elias M."/>
            <person name="Eslava A.P."/>
            <person name="Glaser F."/>
            <person name="Grimwood J."/>
            <person name="Gutierrez G."/>
            <person name="Heitman J."/>
            <person name="Henrissat B."/>
            <person name="Iturriaga E.A."/>
            <person name="Lang B.F."/>
            <person name="Lavin J.L."/>
            <person name="Lee S."/>
            <person name="Li W."/>
            <person name="Lindquist E."/>
            <person name="Lopez-Garcia S."/>
            <person name="Luque E.M."/>
            <person name="Marcos A.T."/>
            <person name="Martin J."/>
            <person name="McCluskey K."/>
            <person name="Medina H.R."/>
            <person name="Miralles-Duran A."/>
            <person name="Miyazaki A."/>
            <person name="Munoz-Torres E."/>
            <person name="Oguiza J.A."/>
            <person name="Ohm R."/>
            <person name="Olmedo M."/>
            <person name="Orejas M."/>
            <person name="Ortiz-Castellanos L."/>
            <person name="Pisabarro A.G."/>
            <person name="Rodriguez-Romero J."/>
            <person name="Ruiz-Herrera J."/>
            <person name="Ruiz-Vazquez R."/>
            <person name="Sanz C."/>
            <person name="Schackwitz W."/>
            <person name="Schmutz J."/>
            <person name="Shahriari M."/>
            <person name="Shelest E."/>
            <person name="Silva-Franco F."/>
            <person name="Soanes D."/>
            <person name="Syed K."/>
            <person name="Tagua V.G."/>
            <person name="Talbot N.J."/>
            <person name="Thon M."/>
            <person name="De vries R.P."/>
            <person name="Wiebenga A."/>
            <person name="Yadav J.S."/>
            <person name="Braun E.L."/>
            <person name="Baker S."/>
            <person name="Garre V."/>
            <person name="Horwitz B."/>
            <person name="Torres-Martinez S."/>
            <person name="Idnurm A."/>
            <person name="Herrera-Estrella A."/>
            <person name="Gabaldon T."/>
            <person name="Grigoriev I.V."/>
        </authorList>
    </citation>
    <scope>NUCLEOTIDE SEQUENCE [LARGE SCALE GENOMIC DNA]</scope>
    <source>
        <strain evidence="3">NRRL 1555(-)</strain>
    </source>
</reference>
<evidence type="ECO:0000313" key="3">
    <source>
        <dbReference type="Proteomes" id="UP000077315"/>
    </source>
</evidence>
<evidence type="ECO:0000313" key="2">
    <source>
        <dbReference type="EMBL" id="OAD68987.1"/>
    </source>
</evidence>
<dbReference type="EMBL" id="KV440993">
    <property type="protein sequence ID" value="OAD68987.1"/>
    <property type="molecule type" value="Genomic_DNA"/>
</dbReference>
<dbReference type="Proteomes" id="UP000077315">
    <property type="component" value="Unassembled WGS sequence"/>
</dbReference>
<keyword evidence="1" id="KW-0472">Membrane</keyword>
<sequence length="141" mass="17024">MNKERIEYGYAFWCEQHQHERQSAKEKSCKNTTRFDEYNSFGTFYLSFYILTFYFQPLDMFIFFIKPVLVVNNSVYINVMKLDKLECSRLAVGNPCVIFNIDWLSMHFNMHIFEDGWDQLVTVFRMIPDTPQSEHHVDFRC</sequence>
<dbReference type="AlphaFoldDB" id="A0A167KVH5"/>
<accession>A0A167KVH5</accession>
<name>A0A167KVH5_PHYB8</name>
<gene>
    <name evidence="2" type="ORF">PHYBLDRAFT_172821</name>
</gene>
<keyword evidence="1" id="KW-0812">Transmembrane</keyword>
<proteinExistence type="predicted"/>
<organism evidence="2 3">
    <name type="scientific">Phycomyces blakesleeanus (strain ATCC 8743b / DSM 1359 / FGSC 10004 / NBRC 33097 / NRRL 1555)</name>
    <dbReference type="NCBI Taxonomy" id="763407"/>
    <lineage>
        <taxon>Eukaryota</taxon>
        <taxon>Fungi</taxon>
        <taxon>Fungi incertae sedis</taxon>
        <taxon>Mucoromycota</taxon>
        <taxon>Mucoromycotina</taxon>
        <taxon>Mucoromycetes</taxon>
        <taxon>Mucorales</taxon>
        <taxon>Phycomycetaceae</taxon>
        <taxon>Phycomyces</taxon>
    </lineage>
</organism>
<feature type="transmembrane region" description="Helical" evidence="1">
    <location>
        <begin position="61"/>
        <end position="79"/>
    </location>
</feature>
<dbReference type="GeneID" id="28997786"/>
<evidence type="ECO:0000256" key="1">
    <source>
        <dbReference type="SAM" id="Phobius"/>
    </source>
</evidence>
<keyword evidence="3" id="KW-1185">Reference proteome</keyword>
<dbReference type="InParanoid" id="A0A167KVH5"/>
<protein>
    <submittedName>
        <fullName evidence="2">Uncharacterized protein</fullName>
    </submittedName>
</protein>
<dbReference type="VEuPathDB" id="FungiDB:PHYBLDRAFT_172821"/>
<dbReference type="RefSeq" id="XP_018287027.1">
    <property type="nucleotide sequence ID" value="XM_018436880.1"/>
</dbReference>
<keyword evidence="1" id="KW-1133">Transmembrane helix</keyword>
<feature type="transmembrane region" description="Helical" evidence="1">
    <location>
        <begin position="38"/>
        <end position="55"/>
    </location>
</feature>